<feature type="compositionally biased region" description="Basic and acidic residues" evidence="1">
    <location>
        <begin position="129"/>
        <end position="146"/>
    </location>
</feature>
<evidence type="ECO:0000313" key="4">
    <source>
        <dbReference type="Proteomes" id="UP000824890"/>
    </source>
</evidence>
<feature type="compositionally biased region" description="Low complexity" evidence="1">
    <location>
        <begin position="84"/>
        <end position="105"/>
    </location>
</feature>
<accession>A0ABQ8EBE7</accession>
<feature type="compositionally biased region" description="Basic and acidic residues" evidence="1">
    <location>
        <begin position="318"/>
        <end position="336"/>
    </location>
</feature>
<dbReference type="PANTHER" id="PTHR33730:SF30">
    <property type="entry name" value="MAPK KINASE SUBSTRATE PROTEIN"/>
    <property type="match status" value="1"/>
</dbReference>
<evidence type="ECO:0000313" key="2">
    <source>
        <dbReference type="EMBL" id="KAH0938763.1"/>
    </source>
</evidence>
<feature type="compositionally biased region" description="Basic and acidic residues" evidence="1">
    <location>
        <begin position="219"/>
        <end position="230"/>
    </location>
</feature>
<comment type="caution">
    <text evidence="2">The sequence shown here is derived from an EMBL/GenBank/DDBJ whole genome shotgun (WGS) entry which is preliminary data.</text>
</comment>
<feature type="compositionally biased region" description="Basic residues" evidence="1">
    <location>
        <begin position="375"/>
        <end position="389"/>
    </location>
</feature>
<feature type="compositionally biased region" description="Basic and acidic residues" evidence="1">
    <location>
        <begin position="20"/>
        <end position="39"/>
    </location>
</feature>
<keyword evidence="4" id="KW-1185">Reference proteome</keyword>
<protein>
    <submittedName>
        <fullName evidence="2">Uncharacterized protein</fullName>
    </submittedName>
</protein>
<dbReference type="Pfam" id="PF15697">
    <property type="entry name" value="DUF4666"/>
    <property type="match status" value="1"/>
</dbReference>
<feature type="region of interest" description="Disordered" evidence="1">
    <location>
        <begin position="1"/>
        <end position="230"/>
    </location>
</feature>
<evidence type="ECO:0000256" key="1">
    <source>
        <dbReference type="SAM" id="MobiDB-lite"/>
    </source>
</evidence>
<dbReference type="Proteomes" id="UP000824890">
    <property type="component" value="Unassembled WGS sequence"/>
</dbReference>
<feature type="compositionally biased region" description="Polar residues" evidence="1">
    <location>
        <begin position="155"/>
        <end position="165"/>
    </location>
</feature>
<sequence length="389" mass="44639">AKAIKTIQRPNPYKPKNKRAKENEKHKAYSPPTRDEKKTTCHHLNNKGYTRHTRTHLHRSRPDREETTGEDEKRPRGSPEHTGNRTTPPDTTETLTRSTETTSNDISQMNASERINRPESRSHPSSGPPHHDETFTHLEHSPRKPNDQPILRYFSRQSPPKTNRTAQERARNAINVSTPDTNAGWFHRRKREPPEAQPATRHRGDSRIPESINTTHGGNHRDSRSQSLREKRERVYHSLSITLVNESSLKHSDQPLLANIQKTRQRENLRQQRKTEEKEEQLPPSMAGLQRSNISFRRQGSSGIVWDDRLIAELNKQANEHKGETDEQDGDIERSRSNGGGANRHHRNTGRVSPAVDPPSPRLSAFGCCSAFGKKPVKQRKRPPKRRSR</sequence>
<feature type="compositionally biased region" description="Basic and acidic residues" evidence="1">
    <location>
        <begin position="264"/>
        <end position="281"/>
    </location>
</feature>
<feature type="compositionally biased region" description="Basic residues" evidence="1">
    <location>
        <begin position="40"/>
        <end position="59"/>
    </location>
</feature>
<feature type="region of interest" description="Disordered" evidence="1">
    <location>
        <begin position="318"/>
        <end position="389"/>
    </location>
</feature>
<proteinExistence type="predicted"/>
<evidence type="ECO:0000313" key="3">
    <source>
        <dbReference type="EMBL" id="KAH0938783.1"/>
    </source>
</evidence>
<feature type="non-terminal residue" evidence="2">
    <location>
        <position position="1"/>
    </location>
</feature>
<dbReference type="InterPro" id="IPR031421">
    <property type="entry name" value="DUF4666"/>
</dbReference>
<dbReference type="PANTHER" id="PTHR33730">
    <property type="entry name" value="OS05G0542732 PROTEIN-RELATED"/>
    <property type="match status" value="1"/>
</dbReference>
<feature type="region of interest" description="Disordered" evidence="1">
    <location>
        <begin position="263"/>
        <end position="294"/>
    </location>
</feature>
<feature type="compositionally biased region" description="Basic and acidic residues" evidence="1">
    <location>
        <begin position="60"/>
        <end position="83"/>
    </location>
</feature>
<name>A0ABQ8EBE7_BRANA</name>
<dbReference type="EMBL" id="JAGKQM010000002">
    <property type="protein sequence ID" value="KAH0938763.1"/>
    <property type="molecule type" value="Genomic_DNA"/>
</dbReference>
<gene>
    <name evidence="2" type="ORF">HID58_006224</name>
    <name evidence="3" type="ORF">HID58_006244</name>
</gene>
<dbReference type="EMBL" id="JAGKQM010000002">
    <property type="protein sequence ID" value="KAH0938783.1"/>
    <property type="molecule type" value="Genomic_DNA"/>
</dbReference>
<reference evidence="2 4" key="1">
    <citation type="submission" date="2021-05" db="EMBL/GenBank/DDBJ databases">
        <title>Genome Assembly of Synthetic Allotetraploid Brassica napus Reveals Homoeologous Exchanges between Subgenomes.</title>
        <authorList>
            <person name="Davis J.T."/>
        </authorList>
    </citation>
    <scope>NUCLEOTIDE SEQUENCE [LARGE SCALE GENOMIC DNA]</scope>
    <source>
        <strain evidence="4">cv. Da-Ae</strain>
        <tissue evidence="2">Seedling</tissue>
    </source>
</reference>
<organism evidence="2 4">
    <name type="scientific">Brassica napus</name>
    <name type="common">Rape</name>
    <dbReference type="NCBI Taxonomy" id="3708"/>
    <lineage>
        <taxon>Eukaryota</taxon>
        <taxon>Viridiplantae</taxon>
        <taxon>Streptophyta</taxon>
        <taxon>Embryophyta</taxon>
        <taxon>Tracheophyta</taxon>
        <taxon>Spermatophyta</taxon>
        <taxon>Magnoliopsida</taxon>
        <taxon>eudicotyledons</taxon>
        <taxon>Gunneridae</taxon>
        <taxon>Pentapetalae</taxon>
        <taxon>rosids</taxon>
        <taxon>malvids</taxon>
        <taxon>Brassicales</taxon>
        <taxon>Brassicaceae</taxon>
        <taxon>Brassiceae</taxon>
        <taxon>Brassica</taxon>
    </lineage>
</organism>